<protein>
    <submittedName>
        <fullName evidence="1">Uncharacterized protein</fullName>
    </submittedName>
</protein>
<comment type="caution">
    <text evidence="1">The sequence shown here is derived from an EMBL/GenBank/DDBJ whole genome shotgun (WGS) entry which is preliminary data.</text>
</comment>
<dbReference type="RefSeq" id="WP_161663283.1">
    <property type="nucleotide sequence ID" value="NZ_CBCSLE010000166.1"/>
</dbReference>
<sequence length="158" mass="17073">MLVRPRPGFFRPRRLIEDGRFDSVEGLFCSRCAQGLDDQDIHLDDIAWDTFGASHLHGDPLRSCRSRQLASGPNPLPGEHDALGSVVRMPTRTGTRLLGDSPSGALRSISELNGTATFRYGALGARRSSTSSSSGRSELAWRGLPGFHHQAARGSTCA</sequence>
<dbReference type="EMBL" id="JAAAPK010000013">
    <property type="protein sequence ID" value="NBC45388.1"/>
    <property type="molecule type" value="Genomic_DNA"/>
</dbReference>
<organism evidence="1 2">
    <name type="scientific">Corallococcus exiguus</name>
    <dbReference type="NCBI Taxonomy" id="83462"/>
    <lineage>
        <taxon>Bacteria</taxon>
        <taxon>Pseudomonadati</taxon>
        <taxon>Myxococcota</taxon>
        <taxon>Myxococcia</taxon>
        <taxon>Myxococcales</taxon>
        <taxon>Cystobacterineae</taxon>
        <taxon>Myxococcaceae</taxon>
        <taxon>Corallococcus</taxon>
    </lineage>
</organism>
<keyword evidence="2" id="KW-1185">Reference proteome</keyword>
<evidence type="ECO:0000313" key="2">
    <source>
        <dbReference type="Proteomes" id="UP000537825"/>
    </source>
</evidence>
<dbReference type="Proteomes" id="UP000537825">
    <property type="component" value="Unassembled WGS sequence"/>
</dbReference>
<reference evidence="1 2" key="1">
    <citation type="submission" date="2020-01" db="EMBL/GenBank/DDBJ databases">
        <title>The draft genome sequence of Corallococcus exiguus DSM 14696.</title>
        <authorList>
            <person name="Zhang X."/>
            <person name="Zhu H."/>
        </authorList>
    </citation>
    <scope>NUCLEOTIDE SEQUENCE [LARGE SCALE GENOMIC DNA]</scope>
    <source>
        <strain evidence="1 2">DSM 14696</strain>
    </source>
</reference>
<accession>A0A7X5BXQ4</accession>
<dbReference type="AlphaFoldDB" id="A0A7X5BXQ4"/>
<gene>
    <name evidence="1" type="ORF">GTZ93_36870</name>
</gene>
<name>A0A7X5BXQ4_9BACT</name>
<evidence type="ECO:0000313" key="1">
    <source>
        <dbReference type="EMBL" id="NBC45388.1"/>
    </source>
</evidence>
<proteinExistence type="predicted"/>